<feature type="domain" description="Calcineurin-like phosphoesterase" evidence="1">
    <location>
        <begin position="46"/>
        <end position="202"/>
    </location>
</feature>
<dbReference type="Gene3D" id="3.60.21.10">
    <property type="match status" value="1"/>
</dbReference>
<dbReference type="InterPro" id="IPR029052">
    <property type="entry name" value="Metallo-depent_PP-like"/>
</dbReference>
<dbReference type="AlphaFoldDB" id="A0A927HED0"/>
<proteinExistence type="predicted"/>
<dbReference type="RefSeq" id="WP_190999899.1">
    <property type="nucleotide sequence ID" value="NZ_JACXSI010000069.1"/>
</dbReference>
<gene>
    <name evidence="2" type="ORF">IEO70_18725</name>
</gene>
<accession>A0A927HED0</accession>
<organism evidence="2 3">
    <name type="scientific">Peribacillus faecalis</name>
    <dbReference type="NCBI Taxonomy" id="2772559"/>
    <lineage>
        <taxon>Bacteria</taxon>
        <taxon>Bacillati</taxon>
        <taxon>Bacillota</taxon>
        <taxon>Bacilli</taxon>
        <taxon>Bacillales</taxon>
        <taxon>Bacillaceae</taxon>
        <taxon>Peribacillus</taxon>
    </lineage>
</organism>
<sequence>MLSIILGFLLLAVLLLFYMWKLARQNNVLEHHLAFRNFPKSFGEVKIFFISDIHKRIVDQTIINKVRGKTDIVIIGGDLLEIGVPLSRAEDNVRKLKELGPVYFVWGNNDYEVDYHELDALLLSMGVRILDNTAVLFQSQSGDKLSLMGVDYIEWGRADLNQALADSEEDSFKILISHCPRIMNRVKEEHHISLVLSGHTHGGQIRLFGIGKYKIGGFFRKGDTQVLTSNGYGTSLLPLRLGAKSETHLIYLTHGKEDKILNERNL</sequence>
<evidence type="ECO:0000313" key="2">
    <source>
        <dbReference type="EMBL" id="MBD3110363.1"/>
    </source>
</evidence>
<reference evidence="2" key="1">
    <citation type="submission" date="2020-09" db="EMBL/GenBank/DDBJ databases">
        <title>Bacillus faecalis sp. nov., a moderately halophilic bacterium isolated from cow faeces.</title>
        <authorList>
            <person name="Jiang L."/>
            <person name="Lee J."/>
        </authorList>
    </citation>
    <scope>NUCLEOTIDE SEQUENCE</scope>
    <source>
        <strain evidence="2">AGMB 02131</strain>
    </source>
</reference>
<dbReference type="Pfam" id="PF00149">
    <property type="entry name" value="Metallophos"/>
    <property type="match status" value="1"/>
</dbReference>
<dbReference type="PANTHER" id="PTHR31302:SF32">
    <property type="entry name" value="PHOSPHOESTERASE"/>
    <property type="match status" value="1"/>
</dbReference>
<dbReference type="GO" id="GO:0008758">
    <property type="term" value="F:UDP-2,3-diacylglucosamine hydrolase activity"/>
    <property type="evidence" value="ECO:0007669"/>
    <property type="project" value="TreeGrafter"/>
</dbReference>
<dbReference type="GO" id="GO:0009245">
    <property type="term" value="P:lipid A biosynthetic process"/>
    <property type="evidence" value="ECO:0007669"/>
    <property type="project" value="TreeGrafter"/>
</dbReference>
<dbReference type="InterPro" id="IPR004843">
    <property type="entry name" value="Calcineurin-like_PHP"/>
</dbReference>
<name>A0A927HED0_9BACI</name>
<dbReference type="Proteomes" id="UP000602076">
    <property type="component" value="Unassembled WGS sequence"/>
</dbReference>
<keyword evidence="3" id="KW-1185">Reference proteome</keyword>
<dbReference type="InterPro" id="IPR051158">
    <property type="entry name" value="Metallophosphoesterase_sf"/>
</dbReference>
<evidence type="ECO:0000259" key="1">
    <source>
        <dbReference type="Pfam" id="PF00149"/>
    </source>
</evidence>
<comment type="caution">
    <text evidence="2">The sequence shown here is derived from an EMBL/GenBank/DDBJ whole genome shotgun (WGS) entry which is preliminary data.</text>
</comment>
<dbReference type="EMBL" id="JACXSI010000069">
    <property type="protein sequence ID" value="MBD3110363.1"/>
    <property type="molecule type" value="Genomic_DNA"/>
</dbReference>
<protein>
    <submittedName>
        <fullName evidence="2">Metallophosphoesterase</fullName>
    </submittedName>
</protein>
<dbReference type="PANTHER" id="PTHR31302">
    <property type="entry name" value="TRANSMEMBRANE PROTEIN WITH METALLOPHOSPHOESTERASE DOMAIN-RELATED"/>
    <property type="match status" value="1"/>
</dbReference>
<dbReference type="GO" id="GO:0016020">
    <property type="term" value="C:membrane"/>
    <property type="evidence" value="ECO:0007669"/>
    <property type="project" value="GOC"/>
</dbReference>
<evidence type="ECO:0000313" key="3">
    <source>
        <dbReference type="Proteomes" id="UP000602076"/>
    </source>
</evidence>
<dbReference type="SUPFAM" id="SSF56300">
    <property type="entry name" value="Metallo-dependent phosphatases"/>
    <property type="match status" value="1"/>
</dbReference>